<evidence type="ECO:0000313" key="2">
    <source>
        <dbReference type="EMBL" id="KAI7752880.1"/>
    </source>
</evidence>
<sequence length="179" mass="20134">MHKNTRKHKPKPNTNPRRNIQSSSIRSIIGDRRFNDQFNHLNTTGIEGAKKVKRTKVGDAEVHDLSNFGRNASSNQSETTGDRRGCGGDLAAKTSEYAFFKRFKGNGLGNVHEDPNRHDNQLCKVQHSHNITREEIPNVQKESIKYARSSSPNEKEQNEANYSFLSPPCRGSKNSGENT</sequence>
<protein>
    <submittedName>
        <fullName evidence="2">Uncharacterized protein</fullName>
    </submittedName>
</protein>
<dbReference type="AlphaFoldDB" id="A0AAD5D4D5"/>
<keyword evidence="3" id="KW-1185">Reference proteome</keyword>
<feature type="region of interest" description="Disordered" evidence="1">
    <location>
        <begin position="128"/>
        <end position="179"/>
    </location>
</feature>
<comment type="caution">
    <text evidence="2">The sequence shown here is derived from an EMBL/GenBank/DDBJ whole genome shotgun (WGS) entry which is preliminary data.</text>
</comment>
<organism evidence="2 3">
    <name type="scientific">Ambrosia artemisiifolia</name>
    <name type="common">Common ragweed</name>
    <dbReference type="NCBI Taxonomy" id="4212"/>
    <lineage>
        <taxon>Eukaryota</taxon>
        <taxon>Viridiplantae</taxon>
        <taxon>Streptophyta</taxon>
        <taxon>Embryophyta</taxon>
        <taxon>Tracheophyta</taxon>
        <taxon>Spermatophyta</taxon>
        <taxon>Magnoliopsida</taxon>
        <taxon>eudicotyledons</taxon>
        <taxon>Gunneridae</taxon>
        <taxon>Pentapetalae</taxon>
        <taxon>asterids</taxon>
        <taxon>campanulids</taxon>
        <taxon>Asterales</taxon>
        <taxon>Asteraceae</taxon>
        <taxon>Asteroideae</taxon>
        <taxon>Heliantheae alliance</taxon>
        <taxon>Heliantheae</taxon>
        <taxon>Ambrosia</taxon>
    </lineage>
</organism>
<dbReference type="Proteomes" id="UP001206925">
    <property type="component" value="Unassembled WGS sequence"/>
</dbReference>
<accession>A0AAD5D4D5</accession>
<reference evidence="2" key="1">
    <citation type="submission" date="2022-06" db="EMBL/GenBank/DDBJ databases">
        <title>Uncovering the hologenomic basis of an extraordinary plant invasion.</title>
        <authorList>
            <person name="Bieker V.C."/>
            <person name="Martin M.D."/>
            <person name="Gilbert T."/>
            <person name="Hodgins K."/>
            <person name="Battlay P."/>
            <person name="Petersen B."/>
            <person name="Wilson J."/>
        </authorList>
    </citation>
    <scope>NUCLEOTIDE SEQUENCE</scope>
    <source>
        <strain evidence="2">AA19_3_7</strain>
        <tissue evidence="2">Leaf</tissue>
    </source>
</reference>
<name>A0AAD5D4D5_AMBAR</name>
<evidence type="ECO:0000256" key="1">
    <source>
        <dbReference type="SAM" id="MobiDB-lite"/>
    </source>
</evidence>
<feature type="compositionally biased region" description="Basic residues" evidence="1">
    <location>
        <begin position="1"/>
        <end position="11"/>
    </location>
</feature>
<gene>
    <name evidence="2" type="ORF">M8C21_011596</name>
</gene>
<feature type="region of interest" description="Disordered" evidence="1">
    <location>
        <begin position="66"/>
        <end position="87"/>
    </location>
</feature>
<dbReference type="EMBL" id="JAMZMK010005586">
    <property type="protein sequence ID" value="KAI7752880.1"/>
    <property type="molecule type" value="Genomic_DNA"/>
</dbReference>
<feature type="region of interest" description="Disordered" evidence="1">
    <location>
        <begin position="1"/>
        <end position="28"/>
    </location>
</feature>
<evidence type="ECO:0000313" key="3">
    <source>
        <dbReference type="Proteomes" id="UP001206925"/>
    </source>
</evidence>
<feature type="compositionally biased region" description="Polar residues" evidence="1">
    <location>
        <begin position="68"/>
        <end position="79"/>
    </location>
</feature>
<feature type="compositionally biased region" description="Low complexity" evidence="1">
    <location>
        <begin position="17"/>
        <end position="28"/>
    </location>
</feature>
<proteinExistence type="predicted"/>